<dbReference type="STRING" id="1213857.A0A484FPK6"/>
<dbReference type="Pfam" id="PF11951">
    <property type="entry name" value="Fungal_trans_2"/>
    <property type="match status" value="1"/>
</dbReference>
<comment type="caution">
    <text evidence="8">The sequence shown here is derived from an EMBL/GenBank/DDBJ whole genome shotgun (WGS) entry which is preliminary data.</text>
</comment>
<dbReference type="EMBL" id="AMCV02000018">
    <property type="protein sequence ID" value="TDZ19766.1"/>
    <property type="molecule type" value="Genomic_DNA"/>
</dbReference>
<dbReference type="InterPro" id="IPR052360">
    <property type="entry name" value="Transcr_Regulatory_Proteins"/>
</dbReference>
<accession>A0A484FPK6</accession>
<sequence length="624" mass="70856">MPPSSPELKLLEDKTHETTRDGDTRVVARFQVARPLRQVDRTSLLDARHPSRSSLTTEHNLTAVPTWLARVAAKSGRDALPAKSAKSTELPPPKSSVSVANNLLHRTFPGVGPSNDHEGRALQYFCETVGPFLSGAVDPYFWTHVVMQFSTFEPSVRHSLVAISSLYEQIEGQEQAGLHPPDQRFALQHYNAAINELKTIKSHDKQPIVLIVCVLFICIEFLQSNREAAVRHCKHGVEILRSICREFSWMEEHLLPLFRRLVELAFFFGEKSDCSDLAGLERPIPPFFSTYHDAQLMIDDLYNRTFQLMKRCDPYRSGPRRGDPVCQGILDDRDQINHLLDVWQELFASFSYRVLYTTVSKTTENDSHYRSKMLRGFLIARYECCRVWLNLALNGDEHGFDQFVNNFKRVAKVLKTMVADVPPHALRRDYARLTPKFVFETGFTPMLFSIVATCRHLETRLQILQLMPLLGLPRENLWDLDTLIAVARRMVEKEHDITLDSFGRPIETPAASWPAKGMRVLDVAVDSNPEVRYVQGRKVTGKLVGFYKRNAEGGLDAHTEFVVINSEPVKEAVEFNSYPSLLYEKQSPGSESGKTPAVEVEEPKVPMKSIAGAYSWDVKYPESP</sequence>
<dbReference type="OrthoDB" id="2593732at2759"/>
<reference evidence="9" key="1">
    <citation type="journal article" date="2013" name="New Phytol.">
        <title>Comparative genomic and transcriptomic analyses reveal the hemibiotrophic stage shift of Colletotrichum fungi.</title>
        <authorList>
            <person name="Gan P."/>
            <person name="Ikeda K."/>
            <person name="Irieda H."/>
            <person name="Narusaka M."/>
            <person name="O'Connell R.J."/>
            <person name="Narusaka Y."/>
            <person name="Takano Y."/>
            <person name="Kubo Y."/>
            <person name="Shirasu K."/>
        </authorList>
    </citation>
    <scope>NUCLEOTIDE SEQUENCE [LARGE SCALE GENOMIC DNA]</scope>
    <source>
        <strain evidence="9">104-T / ATCC 96160 / CBS 514.97 / LARS 414 / MAFF 240422</strain>
    </source>
</reference>
<feature type="compositionally biased region" description="Basic and acidic residues" evidence="7">
    <location>
        <begin position="9"/>
        <end position="22"/>
    </location>
</feature>
<name>A0A484FPK6_COLOR</name>
<keyword evidence="9" id="KW-1185">Reference proteome</keyword>
<dbReference type="AlphaFoldDB" id="A0A484FPK6"/>
<dbReference type="PANTHER" id="PTHR36206:SF16">
    <property type="entry name" value="TRANSCRIPTION FACTOR DOMAIN-CONTAINING PROTEIN-RELATED"/>
    <property type="match status" value="1"/>
</dbReference>
<keyword evidence="5" id="KW-0804">Transcription</keyword>
<keyword evidence="6" id="KW-0539">Nucleus</keyword>
<dbReference type="GO" id="GO:0046872">
    <property type="term" value="F:metal ion binding"/>
    <property type="evidence" value="ECO:0007669"/>
    <property type="project" value="UniProtKB-KW"/>
</dbReference>
<evidence type="ECO:0000256" key="5">
    <source>
        <dbReference type="ARBA" id="ARBA00023163"/>
    </source>
</evidence>
<evidence type="ECO:0000256" key="1">
    <source>
        <dbReference type="ARBA" id="ARBA00022723"/>
    </source>
</evidence>
<keyword evidence="2" id="KW-0862">Zinc</keyword>
<keyword evidence="4" id="KW-0238">DNA-binding</keyword>
<evidence type="ECO:0000313" key="9">
    <source>
        <dbReference type="Proteomes" id="UP000014480"/>
    </source>
</evidence>
<evidence type="ECO:0000256" key="7">
    <source>
        <dbReference type="SAM" id="MobiDB-lite"/>
    </source>
</evidence>
<protein>
    <submittedName>
        <fullName evidence="8">Aspercryptin biosynthesis cluster-specific transcription regulator atnN</fullName>
    </submittedName>
</protein>
<gene>
    <name evidence="8" type="primary">atnN-11</name>
    <name evidence="8" type="ORF">Cob_v007112</name>
</gene>
<dbReference type="InterPro" id="IPR021858">
    <property type="entry name" value="Fun_TF"/>
</dbReference>
<dbReference type="GO" id="GO:0003677">
    <property type="term" value="F:DNA binding"/>
    <property type="evidence" value="ECO:0007669"/>
    <property type="project" value="UniProtKB-KW"/>
</dbReference>
<feature type="region of interest" description="Disordered" evidence="7">
    <location>
        <begin position="1"/>
        <end position="22"/>
    </location>
</feature>
<keyword evidence="3" id="KW-0805">Transcription regulation</keyword>
<dbReference type="Proteomes" id="UP000014480">
    <property type="component" value="Unassembled WGS sequence"/>
</dbReference>
<evidence type="ECO:0000256" key="2">
    <source>
        <dbReference type="ARBA" id="ARBA00022833"/>
    </source>
</evidence>
<evidence type="ECO:0000313" key="8">
    <source>
        <dbReference type="EMBL" id="TDZ19766.1"/>
    </source>
</evidence>
<proteinExistence type="predicted"/>
<evidence type="ECO:0000256" key="4">
    <source>
        <dbReference type="ARBA" id="ARBA00023125"/>
    </source>
</evidence>
<reference evidence="9" key="2">
    <citation type="journal article" date="2019" name="Mol. Plant Microbe Interact.">
        <title>Genome sequence resources for four phytopathogenic fungi from the Colletotrichum orbiculare species complex.</title>
        <authorList>
            <person name="Gan P."/>
            <person name="Tsushima A."/>
            <person name="Narusaka M."/>
            <person name="Narusaka Y."/>
            <person name="Takano Y."/>
            <person name="Kubo Y."/>
            <person name="Shirasu K."/>
        </authorList>
    </citation>
    <scope>GENOME REANNOTATION</scope>
    <source>
        <strain evidence="9">104-T / ATCC 96160 / CBS 514.97 / LARS 414 / MAFF 240422</strain>
    </source>
</reference>
<evidence type="ECO:0000256" key="6">
    <source>
        <dbReference type="ARBA" id="ARBA00023242"/>
    </source>
</evidence>
<evidence type="ECO:0000256" key="3">
    <source>
        <dbReference type="ARBA" id="ARBA00023015"/>
    </source>
</evidence>
<keyword evidence="1" id="KW-0479">Metal-binding</keyword>
<dbReference type="PANTHER" id="PTHR36206">
    <property type="entry name" value="ASPERCRYPTIN BIOSYNTHESIS CLUSTER-SPECIFIC TRANSCRIPTION REGULATOR ATNN-RELATED"/>
    <property type="match status" value="1"/>
</dbReference>
<organism evidence="8 9">
    <name type="scientific">Colletotrichum orbiculare (strain 104-T / ATCC 96160 / CBS 514.97 / LARS 414 / MAFF 240422)</name>
    <name type="common">Cucumber anthracnose fungus</name>
    <name type="synonym">Colletotrichum lagenarium</name>
    <dbReference type="NCBI Taxonomy" id="1213857"/>
    <lineage>
        <taxon>Eukaryota</taxon>
        <taxon>Fungi</taxon>
        <taxon>Dikarya</taxon>
        <taxon>Ascomycota</taxon>
        <taxon>Pezizomycotina</taxon>
        <taxon>Sordariomycetes</taxon>
        <taxon>Hypocreomycetidae</taxon>
        <taxon>Glomerellales</taxon>
        <taxon>Glomerellaceae</taxon>
        <taxon>Colletotrichum</taxon>
        <taxon>Colletotrichum orbiculare species complex</taxon>
    </lineage>
</organism>